<dbReference type="HOGENOM" id="CLU_2997783_0_0_1"/>
<sequence>MGKTVKNLASKIPPNTAGMDSAVELIPSAEYAAVIAIKLQKDDCHNFLIGRHGVIPS</sequence>
<name>A0A0C2YP48_9AGAM</name>
<accession>A0A0C2YP48</accession>
<proteinExistence type="predicted"/>
<protein>
    <submittedName>
        <fullName evidence="1">Uncharacterized protein</fullName>
    </submittedName>
</protein>
<reference evidence="2" key="2">
    <citation type="submission" date="2015-01" db="EMBL/GenBank/DDBJ databases">
        <title>Evolutionary Origins and Diversification of the Mycorrhizal Mutualists.</title>
        <authorList>
            <consortium name="DOE Joint Genome Institute"/>
            <consortium name="Mycorrhizal Genomics Consortium"/>
            <person name="Kohler A."/>
            <person name="Kuo A."/>
            <person name="Nagy L.G."/>
            <person name="Floudas D."/>
            <person name="Copeland A."/>
            <person name="Barry K.W."/>
            <person name="Cichocki N."/>
            <person name="Veneault-Fourrey C."/>
            <person name="LaButti K."/>
            <person name="Lindquist E.A."/>
            <person name="Lipzen A."/>
            <person name="Lundell T."/>
            <person name="Morin E."/>
            <person name="Murat C."/>
            <person name="Riley R."/>
            <person name="Ohm R."/>
            <person name="Sun H."/>
            <person name="Tunlid A."/>
            <person name="Henrissat B."/>
            <person name="Grigoriev I.V."/>
            <person name="Hibbett D.S."/>
            <person name="Martin F."/>
        </authorList>
    </citation>
    <scope>NUCLEOTIDE SEQUENCE [LARGE SCALE GENOMIC DNA]</scope>
    <source>
        <strain evidence="2">Foug A</strain>
    </source>
</reference>
<reference evidence="1 2" key="1">
    <citation type="submission" date="2014-04" db="EMBL/GenBank/DDBJ databases">
        <authorList>
            <consortium name="DOE Joint Genome Institute"/>
            <person name="Kuo A."/>
            <person name="Kohler A."/>
            <person name="Nagy L.G."/>
            <person name="Floudas D."/>
            <person name="Copeland A."/>
            <person name="Barry K.W."/>
            <person name="Cichocki N."/>
            <person name="Veneault-Fourrey C."/>
            <person name="LaButti K."/>
            <person name="Lindquist E.A."/>
            <person name="Lipzen A."/>
            <person name="Lundell T."/>
            <person name="Morin E."/>
            <person name="Murat C."/>
            <person name="Sun H."/>
            <person name="Tunlid A."/>
            <person name="Henrissat B."/>
            <person name="Grigoriev I.V."/>
            <person name="Hibbett D.S."/>
            <person name="Martin F."/>
            <person name="Nordberg H.P."/>
            <person name="Cantor M.N."/>
            <person name="Hua S.X."/>
        </authorList>
    </citation>
    <scope>NUCLEOTIDE SEQUENCE [LARGE SCALE GENOMIC DNA]</scope>
    <source>
        <strain evidence="1 2">Foug A</strain>
    </source>
</reference>
<dbReference type="Proteomes" id="UP000053989">
    <property type="component" value="Unassembled WGS sequence"/>
</dbReference>
<dbReference type="InParanoid" id="A0A0C2YP48"/>
<organism evidence="1 2">
    <name type="scientific">Scleroderma citrinum Foug A</name>
    <dbReference type="NCBI Taxonomy" id="1036808"/>
    <lineage>
        <taxon>Eukaryota</taxon>
        <taxon>Fungi</taxon>
        <taxon>Dikarya</taxon>
        <taxon>Basidiomycota</taxon>
        <taxon>Agaricomycotina</taxon>
        <taxon>Agaricomycetes</taxon>
        <taxon>Agaricomycetidae</taxon>
        <taxon>Boletales</taxon>
        <taxon>Sclerodermatineae</taxon>
        <taxon>Sclerodermataceae</taxon>
        <taxon>Scleroderma</taxon>
    </lineage>
</organism>
<gene>
    <name evidence="1" type="ORF">SCLCIDRAFT_1224511</name>
</gene>
<dbReference type="EMBL" id="KN822255">
    <property type="protein sequence ID" value="KIM51493.1"/>
    <property type="molecule type" value="Genomic_DNA"/>
</dbReference>
<evidence type="ECO:0000313" key="2">
    <source>
        <dbReference type="Proteomes" id="UP000053989"/>
    </source>
</evidence>
<evidence type="ECO:0000313" key="1">
    <source>
        <dbReference type="EMBL" id="KIM51493.1"/>
    </source>
</evidence>
<dbReference type="AlphaFoldDB" id="A0A0C2YP48"/>
<keyword evidence="2" id="KW-1185">Reference proteome</keyword>